<keyword evidence="7" id="KW-0325">Glycoprotein</keyword>
<keyword evidence="5 8" id="KW-0442">Lipid degradation</keyword>
<proteinExistence type="inferred from homology"/>
<comment type="catalytic activity">
    <reaction evidence="9">
        <text>a 1-acyl-sn-glycero-3-phosphocholine + H2O = sn-glycerol 3-phosphocholine + a fatty acid + H(+)</text>
        <dbReference type="Rhea" id="RHEA:15177"/>
        <dbReference type="ChEBI" id="CHEBI:15377"/>
        <dbReference type="ChEBI" id="CHEBI:15378"/>
        <dbReference type="ChEBI" id="CHEBI:16870"/>
        <dbReference type="ChEBI" id="CHEBI:28868"/>
        <dbReference type="ChEBI" id="CHEBI:58168"/>
        <dbReference type="EC" id="3.1.1.5"/>
    </reaction>
</comment>
<dbReference type="RefSeq" id="XP_069202170.1">
    <property type="nucleotide sequence ID" value="XM_069343617.1"/>
</dbReference>
<evidence type="ECO:0000256" key="7">
    <source>
        <dbReference type="ARBA" id="ARBA00023180"/>
    </source>
</evidence>
<evidence type="ECO:0000256" key="9">
    <source>
        <dbReference type="RuleBase" id="RU362103"/>
    </source>
</evidence>
<keyword evidence="3 9" id="KW-0732">Signal</keyword>
<feature type="domain" description="PLA2c" evidence="10">
    <location>
        <begin position="43"/>
        <end position="547"/>
    </location>
</feature>
<dbReference type="InterPro" id="IPR002642">
    <property type="entry name" value="LysoPLipase_cat_dom"/>
</dbReference>
<feature type="chain" id="PRO_5044960606" description="Lysophospholipase" evidence="9">
    <location>
        <begin position="26"/>
        <end position="547"/>
    </location>
</feature>
<gene>
    <name evidence="11" type="ORF">AAFC00_004042</name>
</gene>
<dbReference type="PROSITE" id="PS51210">
    <property type="entry name" value="PLA2C"/>
    <property type="match status" value="1"/>
</dbReference>
<dbReference type="InterPro" id="IPR016035">
    <property type="entry name" value="Acyl_Trfase/lysoPLipase"/>
</dbReference>
<keyword evidence="12" id="KW-1185">Reference proteome</keyword>
<evidence type="ECO:0000313" key="11">
    <source>
        <dbReference type="EMBL" id="KAL1305897.1"/>
    </source>
</evidence>
<dbReference type="SMART" id="SM00022">
    <property type="entry name" value="PLAc"/>
    <property type="match status" value="1"/>
</dbReference>
<evidence type="ECO:0000256" key="4">
    <source>
        <dbReference type="ARBA" id="ARBA00022801"/>
    </source>
</evidence>
<dbReference type="GeneID" id="95977742"/>
<accession>A0ABR3PIC3</accession>
<dbReference type="PANTHER" id="PTHR10728:SF33">
    <property type="entry name" value="LYSOPHOSPHOLIPASE 1-RELATED"/>
    <property type="match status" value="1"/>
</dbReference>
<dbReference type="Gene3D" id="3.40.1090.10">
    <property type="entry name" value="Cytosolic phospholipase A2 catalytic domain"/>
    <property type="match status" value="1"/>
</dbReference>
<evidence type="ECO:0000256" key="3">
    <source>
        <dbReference type="ARBA" id="ARBA00022729"/>
    </source>
</evidence>
<reference evidence="11 12" key="1">
    <citation type="submission" date="2024-07" db="EMBL/GenBank/DDBJ databases">
        <title>Draft sequence of the Neodothiora populina.</title>
        <authorList>
            <person name="Drown D.D."/>
            <person name="Schuette U.S."/>
            <person name="Buechlein A.B."/>
            <person name="Rusch D.R."/>
            <person name="Winton L.W."/>
            <person name="Adams G.A."/>
        </authorList>
    </citation>
    <scope>NUCLEOTIDE SEQUENCE [LARGE SCALE GENOMIC DNA]</scope>
    <source>
        <strain evidence="11 12">CPC 39397</strain>
    </source>
</reference>
<name>A0ABR3PIC3_9PEZI</name>
<comment type="caution">
    <text evidence="11">The sequence shown here is derived from an EMBL/GenBank/DDBJ whole genome shotgun (WGS) entry which is preliminary data.</text>
</comment>
<evidence type="ECO:0000256" key="5">
    <source>
        <dbReference type="ARBA" id="ARBA00022963"/>
    </source>
</evidence>
<protein>
    <recommendedName>
        <fullName evidence="2 9">Lysophospholipase</fullName>
        <ecNumber evidence="2 9">3.1.1.5</ecNumber>
    </recommendedName>
</protein>
<feature type="signal peptide" evidence="9">
    <location>
        <begin position="1"/>
        <end position="25"/>
    </location>
</feature>
<dbReference type="EC" id="3.1.1.5" evidence="2 9"/>
<sequence>MAPFLSSLPLLGSAYLLHFATKAGAAAIDTRAALSPYAPIPVSCPSTPLVRSADAVGSSESAYVKQRKAKADVSLAKWLSDTNAAFPTSTLPTLALTLSGGGLRALLTGAGVLQAFDSRDSTAGTAGLFQSSTYQGALSGGAWLTSSLAGNNWPTISSLQSSLWERTFADSLLDPANLLVAVAYAEIVNDIVSKAKAGYEPTLIDVYGRLLGYQLLKGADGGVATTLSDVTGFSNFTSHNVPYPIITSRGLLQGQCTVVPEATQYEFTPYEFGSWDSGVHAFVETAYLGSSLSNGLPTAAGVCISNYDNLGYIAGTSSDVFNSLCDIIPPINSTTNLTTTLEAIVADVHDAVERDLYAVYPNPFYKYSTSSLVEAQEELHLVDGGEGLQNMPIWPFIQDARKIDVLIISDSSADSNSNYPNGTEIRTTYEQAQSQGLTRMPFIPDVDTFVSAGLNKRATFFGCDNDDVVTIIYLPNNDYSYASNTSTFMIQYTPTETRDMIANGNLVATQNGDADWPTCVGCAIMKKTGEALPSACTACFDTYCYAA</sequence>
<dbReference type="Proteomes" id="UP001562354">
    <property type="component" value="Unassembled WGS sequence"/>
</dbReference>
<evidence type="ECO:0000259" key="10">
    <source>
        <dbReference type="PROSITE" id="PS51210"/>
    </source>
</evidence>
<evidence type="ECO:0000256" key="2">
    <source>
        <dbReference type="ARBA" id="ARBA00013274"/>
    </source>
</evidence>
<dbReference type="PANTHER" id="PTHR10728">
    <property type="entry name" value="CYTOSOLIC PHOSPHOLIPASE A2"/>
    <property type="match status" value="1"/>
</dbReference>
<evidence type="ECO:0000313" key="12">
    <source>
        <dbReference type="Proteomes" id="UP001562354"/>
    </source>
</evidence>
<dbReference type="SUPFAM" id="SSF52151">
    <property type="entry name" value="FabD/lysophospholipase-like"/>
    <property type="match status" value="1"/>
</dbReference>
<evidence type="ECO:0000256" key="1">
    <source>
        <dbReference type="ARBA" id="ARBA00008780"/>
    </source>
</evidence>
<organism evidence="11 12">
    <name type="scientific">Neodothiora populina</name>
    <dbReference type="NCBI Taxonomy" id="2781224"/>
    <lineage>
        <taxon>Eukaryota</taxon>
        <taxon>Fungi</taxon>
        <taxon>Dikarya</taxon>
        <taxon>Ascomycota</taxon>
        <taxon>Pezizomycotina</taxon>
        <taxon>Dothideomycetes</taxon>
        <taxon>Dothideomycetidae</taxon>
        <taxon>Dothideales</taxon>
        <taxon>Dothioraceae</taxon>
        <taxon>Neodothiora</taxon>
    </lineage>
</organism>
<keyword evidence="6 8" id="KW-0443">Lipid metabolism</keyword>
<dbReference type="EMBL" id="JBFMKM010000005">
    <property type="protein sequence ID" value="KAL1305897.1"/>
    <property type="molecule type" value="Genomic_DNA"/>
</dbReference>
<evidence type="ECO:0000256" key="8">
    <source>
        <dbReference type="PROSITE-ProRule" id="PRU00555"/>
    </source>
</evidence>
<keyword evidence="4 8" id="KW-0378">Hydrolase</keyword>
<dbReference type="Pfam" id="PF01735">
    <property type="entry name" value="PLA2_B"/>
    <property type="match status" value="1"/>
</dbReference>
<comment type="similarity">
    <text evidence="1 9">Belongs to the lysophospholipase family.</text>
</comment>
<evidence type="ECO:0000256" key="6">
    <source>
        <dbReference type="ARBA" id="ARBA00023098"/>
    </source>
</evidence>